<dbReference type="STRING" id="161355.PS9374_05307"/>
<feature type="domain" description="HTH tetR-type" evidence="6">
    <location>
        <begin position="23"/>
        <end position="83"/>
    </location>
</feature>
<evidence type="ECO:0000256" key="4">
    <source>
        <dbReference type="PROSITE-ProRule" id="PRU00335"/>
    </source>
</evidence>
<reference evidence="7 8" key="1">
    <citation type="journal article" date="2016" name="Genome Announc.">
        <title>Draft Genome Sequence of Planomonospora sphaerica JCM9374, a Rare Actinomycete.</title>
        <authorList>
            <person name="Dohra H."/>
            <person name="Suzuki T."/>
            <person name="Inoue Y."/>
            <person name="Kodani S."/>
        </authorList>
    </citation>
    <scope>NUCLEOTIDE SEQUENCE [LARGE SCALE GENOMIC DNA]</scope>
    <source>
        <strain evidence="7 8">JCM 9374</strain>
    </source>
</reference>
<feature type="region of interest" description="Disordered" evidence="5">
    <location>
        <begin position="1"/>
        <end position="22"/>
    </location>
</feature>
<sequence length="250" mass="27691">MQTDEPPIPSVWARRRAKREQPALSQDRIVSEAVRLLDEEGVEALSMRSLGARLGAGATSLYRHVASKDELIELVVDEVYGEVRVPGADDPDAWREDLAQCARSLRAMILRHPWVASVLGQTGLASLGPNLMGRSERMIALFRAAGFAPGEADRAMNTLIAYVIGIATSEAAYLSLLARSGRTEQEWADGLRSAAERAMREHPLLREEHAAQPYEDPERVREENFTYGLERVLDGLQARLRSAPGRRVIP</sequence>
<dbReference type="GO" id="GO:0045892">
    <property type="term" value="P:negative regulation of DNA-templated transcription"/>
    <property type="evidence" value="ECO:0007669"/>
    <property type="project" value="InterPro"/>
</dbReference>
<dbReference type="Proteomes" id="UP000077701">
    <property type="component" value="Unassembled WGS sequence"/>
</dbReference>
<dbReference type="InterPro" id="IPR009057">
    <property type="entry name" value="Homeodomain-like_sf"/>
</dbReference>
<organism evidence="7 8">
    <name type="scientific">Planomonospora sphaerica</name>
    <dbReference type="NCBI Taxonomy" id="161355"/>
    <lineage>
        <taxon>Bacteria</taxon>
        <taxon>Bacillati</taxon>
        <taxon>Actinomycetota</taxon>
        <taxon>Actinomycetes</taxon>
        <taxon>Streptosporangiales</taxon>
        <taxon>Streptosporangiaceae</taxon>
        <taxon>Planomonospora</taxon>
    </lineage>
</organism>
<dbReference type="Pfam" id="PF00440">
    <property type="entry name" value="TetR_N"/>
    <property type="match status" value="1"/>
</dbReference>
<evidence type="ECO:0000313" key="8">
    <source>
        <dbReference type="Proteomes" id="UP000077701"/>
    </source>
</evidence>
<dbReference type="PROSITE" id="PS01081">
    <property type="entry name" value="HTH_TETR_1"/>
    <property type="match status" value="1"/>
</dbReference>
<reference evidence="8" key="2">
    <citation type="submission" date="2016-04" db="EMBL/GenBank/DDBJ databases">
        <title>Planomonospora sphaerica JCM9374 whole genome shotgun sequence.</title>
        <authorList>
            <person name="Suzuki T."/>
            <person name="Dohra H."/>
            <person name="Kodani S."/>
        </authorList>
    </citation>
    <scope>NUCLEOTIDE SEQUENCE [LARGE SCALE GENOMIC DNA]</scope>
    <source>
        <strain evidence="8">JCM 9374</strain>
    </source>
</reference>
<evidence type="ECO:0000256" key="3">
    <source>
        <dbReference type="ARBA" id="ARBA00023163"/>
    </source>
</evidence>
<dbReference type="InterPro" id="IPR036271">
    <property type="entry name" value="Tet_transcr_reg_TetR-rel_C_sf"/>
</dbReference>
<keyword evidence="1" id="KW-0805">Transcription regulation</keyword>
<evidence type="ECO:0000256" key="2">
    <source>
        <dbReference type="ARBA" id="ARBA00023125"/>
    </source>
</evidence>
<dbReference type="InterPro" id="IPR050109">
    <property type="entry name" value="HTH-type_TetR-like_transc_reg"/>
</dbReference>
<evidence type="ECO:0000259" key="6">
    <source>
        <dbReference type="PROSITE" id="PS50977"/>
    </source>
</evidence>
<accession>A0A171DLA0</accession>
<dbReference type="PANTHER" id="PTHR30055">
    <property type="entry name" value="HTH-TYPE TRANSCRIPTIONAL REGULATOR RUTR"/>
    <property type="match status" value="1"/>
</dbReference>
<dbReference type="EMBL" id="BDCX01000014">
    <property type="protein sequence ID" value="GAT69630.1"/>
    <property type="molecule type" value="Genomic_DNA"/>
</dbReference>
<name>A0A171DLA0_9ACTN</name>
<dbReference type="GO" id="GO:0000976">
    <property type="term" value="F:transcription cis-regulatory region binding"/>
    <property type="evidence" value="ECO:0007669"/>
    <property type="project" value="TreeGrafter"/>
</dbReference>
<keyword evidence="8" id="KW-1185">Reference proteome</keyword>
<proteinExistence type="predicted"/>
<evidence type="ECO:0000256" key="1">
    <source>
        <dbReference type="ARBA" id="ARBA00023015"/>
    </source>
</evidence>
<dbReference type="PANTHER" id="PTHR30055:SF151">
    <property type="entry name" value="TRANSCRIPTIONAL REGULATORY PROTEIN"/>
    <property type="match status" value="1"/>
</dbReference>
<dbReference type="Gene3D" id="1.10.10.60">
    <property type="entry name" value="Homeodomain-like"/>
    <property type="match status" value="1"/>
</dbReference>
<dbReference type="Gene3D" id="1.10.357.10">
    <property type="entry name" value="Tetracycline Repressor, domain 2"/>
    <property type="match status" value="1"/>
</dbReference>
<dbReference type="SUPFAM" id="SSF46689">
    <property type="entry name" value="Homeodomain-like"/>
    <property type="match status" value="1"/>
</dbReference>
<dbReference type="InterPro" id="IPR023772">
    <property type="entry name" value="DNA-bd_HTH_TetR-type_CS"/>
</dbReference>
<dbReference type="PRINTS" id="PR00455">
    <property type="entry name" value="HTHTETR"/>
</dbReference>
<keyword evidence="2 4" id="KW-0238">DNA-binding</keyword>
<dbReference type="GO" id="GO:0003700">
    <property type="term" value="F:DNA-binding transcription factor activity"/>
    <property type="evidence" value="ECO:0007669"/>
    <property type="project" value="TreeGrafter"/>
</dbReference>
<gene>
    <name evidence="7" type="ORF">PS9374_05307</name>
</gene>
<comment type="caution">
    <text evidence="7">The sequence shown here is derived from an EMBL/GenBank/DDBJ whole genome shotgun (WGS) entry which is preliminary data.</text>
</comment>
<dbReference type="AlphaFoldDB" id="A0A171DLA0"/>
<dbReference type="OrthoDB" id="3818006at2"/>
<dbReference type="Pfam" id="PF02909">
    <property type="entry name" value="TetR_C_1"/>
    <property type="match status" value="1"/>
</dbReference>
<evidence type="ECO:0000313" key="7">
    <source>
        <dbReference type="EMBL" id="GAT69630.1"/>
    </source>
</evidence>
<evidence type="ECO:0000256" key="5">
    <source>
        <dbReference type="SAM" id="MobiDB-lite"/>
    </source>
</evidence>
<keyword evidence="3" id="KW-0804">Transcription</keyword>
<dbReference type="SUPFAM" id="SSF48498">
    <property type="entry name" value="Tetracyclin repressor-like, C-terminal domain"/>
    <property type="match status" value="1"/>
</dbReference>
<protein>
    <submittedName>
        <fullName evidence="7">TetR family transcriptional regulator</fullName>
    </submittedName>
</protein>
<dbReference type="PROSITE" id="PS50977">
    <property type="entry name" value="HTH_TETR_2"/>
    <property type="match status" value="1"/>
</dbReference>
<dbReference type="InterPro" id="IPR001647">
    <property type="entry name" value="HTH_TetR"/>
</dbReference>
<dbReference type="InterPro" id="IPR004111">
    <property type="entry name" value="Repressor_TetR_C"/>
</dbReference>
<dbReference type="RefSeq" id="WP_068901218.1">
    <property type="nucleotide sequence ID" value="NZ_BDCX01000014.1"/>
</dbReference>
<feature type="DNA-binding region" description="H-T-H motif" evidence="4">
    <location>
        <begin position="46"/>
        <end position="65"/>
    </location>
</feature>